<accession>A0A7T1T7H7</accession>
<keyword evidence="1" id="KW-0812">Transmembrane</keyword>
<dbReference type="AlphaFoldDB" id="A0A7T1T7H7"/>
<dbReference type="Proteomes" id="UP000595046">
    <property type="component" value="Chromosome"/>
</dbReference>
<feature type="transmembrane region" description="Helical" evidence="1">
    <location>
        <begin position="296"/>
        <end position="314"/>
    </location>
</feature>
<keyword evidence="1" id="KW-0472">Membrane</keyword>
<dbReference type="RefSeq" id="WP_197351641.1">
    <property type="nucleotide sequence ID" value="NZ_CP048882.1"/>
</dbReference>
<keyword evidence="3" id="KW-1185">Reference proteome</keyword>
<name>A0A7T1T7H7_9ACTN</name>
<evidence type="ECO:0000313" key="3">
    <source>
        <dbReference type="Proteomes" id="UP000595046"/>
    </source>
</evidence>
<evidence type="ECO:0000313" key="2">
    <source>
        <dbReference type="EMBL" id="QPP07834.1"/>
    </source>
</evidence>
<organism evidence="2 3">
    <name type="scientific">Streptomyces bathyalis</name>
    <dbReference type="NCBI Taxonomy" id="2710756"/>
    <lineage>
        <taxon>Bacteria</taxon>
        <taxon>Bacillati</taxon>
        <taxon>Actinomycetota</taxon>
        <taxon>Actinomycetes</taxon>
        <taxon>Kitasatosporales</taxon>
        <taxon>Streptomycetaceae</taxon>
        <taxon>Streptomyces</taxon>
    </lineage>
</organism>
<dbReference type="EMBL" id="CP048882">
    <property type="protein sequence ID" value="QPP07834.1"/>
    <property type="molecule type" value="Genomic_DNA"/>
</dbReference>
<dbReference type="KEGG" id="sbat:G4Z16_17100"/>
<feature type="transmembrane region" description="Helical" evidence="1">
    <location>
        <begin position="94"/>
        <end position="116"/>
    </location>
</feature>
<evidence type="ECO:0000256" key="1">
    <source>
        <dbReference type="SAM" id="Phobius"/>
    </source>
</evidence>
<feature type="transmembrane region" description="Helical" evidence="1">
    <location>
        <begin position="184"/>
        <end position="205"/>
    </location>
</feature>
<feature type="transmembrane region" description="Helical" evidence="1">
    <location>
        <begin position="36"/>
        <end position="55"/>
    </location>
</feature>
<feature type="transmembrane region" description="Helical" evidence="1">
    <location>
        <begin position="137"/>
        <end position="164"/>
    </location>
</feature>
<protein>
    <submittedName>
        <fullName evidence="2">Uncharacterized protein</fullName>
    </submittedName>
</protein>
<sequence length="319" mass="34245">MSAPNVTLIEASPEPVVRLRPRGAVWAVLRVHRAALWMWTGFVVLGVAGLTWLHFAGMEVHEARKACAGPVPQGMCSEASAVLPGWDYTSLIDLAAFLIAGVPFAVAAYAGGVLIGRDVETGTVDLVWTQSISPLRWLAVKLGVAALLIAIGTAATAVAFRLMWLSGEKSLLDPWYASDVFNAMGPTVLAYSMFGLAVGALVALLTGRALPALGAAFGVTLLVRLLGDVFRSELWPKVRWDWKGRMPDDAQEFLYEVPGSPGRFPNVPSRYASGATREIMQIHPASHFWPIQYVEAGLVLGMAALAAAVAFWVLRGRLP</sequence>
<proteinExistence type="predicted"/>
<feature type="transmembrane region" description="Helical" evidence="1">
    <location>
        <begin position="212"/>
        <end position="230"/>
    </location>
</feature>
<reference evidence="3" key="1">
    <citation type="submission" date="2020-02" db="EMBL/GenBank/DDBJ databases">
        <title>Streptomyces sp. ASO4wet.</title>
        <authorList>
            <person name="Risdian C."/>
            <person name="Landwehr W."/>
            <person name="Schupp P."/>
            <person name="Wink J."/>
        </authorList>
    </citation>
    <scope>NUCLEOTIDE SEQUENCE [LARGE SCALE GENOMIC DNA]</scope>
    <source>
        <strain evidence="3">ASO4wet</strain>
    </source>
</reference>
<gene>
    <name evidence="2" type="ORF">G4Z16_17100</name>
</gene>
<keyword evidence="1" id="KW-1133">Transmembrane helix</keyword>